<sequence length="249" mass="26546">MGVDSQGLSETLSLVLVLGVVLVLSAIFVLIAGFNFASASASTSLAQAQTFFVDVAQDLNAAIMNGIQNYALSFPRPTTQFGVYGALFNYCKLIIVNTTHAVVNTYSSGAILFGVSPSYLSLPSGFSESLFSNCSSLIFNSVSSSFFAVCKFGAGNLNGVSYGTYVILFPRVGAFVSGSTYYIYVPIINVIFDSSLHGLFFANVTSWSYITINNPLYITYSCGSVTSSYSLNGASKIEIVLIKIIIKYG</sequence>
<evidence type="ECO:0000313" key="3">
    <source>
        <dbReference type="Proteomes" id="UP000007485"/>
    </source>
</evidence>
<evidence type="ECO:0000313" key="2">
    <source>
        <dbReference type="EMBL" id="ADY02325.1"/>
    </source>
</evidence>
<protein>
    <recommendedName>
        <fullName evidence="4">Flagellin</fullName>
    </recommendedName>
</protein>
<feature type="transmembrane region" description="Helical" evidence="1">
    <location>
        <begin position="12"/>
        <end position="37"/>
    </location>
</feature>
<reference evidence="2 3" key="1">
    <citation type="journal article" date="2011" name="J. Bacteriol.">
        <title>Complete genome sequence of 'Vulcanisaeta moutnovskia' strain 768-28, a novel member of the hyperthermophilic crenarchaeal genus vulcanisaeta.</title>
        <authorList>
            <person name="Gumerov V.M."/>
            <person name="Mardanov A.V."/>
            <person name="Beletsky A.V."/>
            <person name="Prokofeva M.I."/>
            <person name="Bonch-Osmolovskaya E.A."/>
            <person name="Ravin N.V."/>
            <person name="Skryabin K.G."/>
        </authorList>
    </citation>
    <scope>NUCLEOTIDE SEQUENCE [LARGE SCALE GENOMIC DNA]</scope>
    <source>
        <strain evidence="2 3">768-28</strain>
    </source>
</reference>
<evidence type="ECO:0000256" key="1">
    <source>
        <dbReference type="SAM" id="Phobius"/>
    </source>
</evidence>
<dbReference type="EMBL" id="CP002529">
    <property type="protein sequence ID" value="ADY02325.1"/>
    <property type="molecule type" value="Genomic_DNA"/>
</dbReference>
<dbReference type="AlphaFoldDB" id="F0QX36"/>
<evidence type="ECO:0008006" key="4">
    <source>
        <dbReference type="Google" id="ProtNLM"/>
    </source>
</evidence>
<accession>F0QX36</accession>
<dbReference type="HOGENOM" id="CLU_992561_0_0_2"/>
<keyword evidence="1" id="KW-1133">Transmembrane helix</keyword>
<dbReference type="eggNOG" id="arCOG10503">
    <property type="taxonomic scope" value="Archaea"/>
</dbReference>
<gene>
    <name evidence="2" type="ordered locus">VMUT_2128</name>
</gene>
<dbReference type="STRING" id="985053.VMUT_2128"/>
<keyword evidence="3" id="KW-1185">Reference proteome</keyword>
<dbReference type="Proteomes" id="UP000007485">
    <property type="component" value="Chromosome"/>
</dbReference>
<keyword evidence="1" id="KW-0472">Membrane</keyword>
<dbReference type="KEGG" id="vmo:VMUT_2128"/>
<keyword evidence="1" id="KW-0812">Transmembrane</keyword>
<proteinExistence type="predicted"/>
<name>F0QX36_VULM7</name>
<organism evidence="2 3">
    <name type="scientific">Vulcanisaeta moutnovskia (strain 768-28)</name>
    <dbReference type="NCBI Taxonomy" id="985053"/>
    <lineage>
        <taxon>Archaea</taxon>
        <taxon>Thermoproteota</taxon>
        <taxon>Thermoprotei</taxon>
        <taxon>Thermoproteales</taxon>
        <taxon>Thermoproteaceae</taxon>
        <taxon>Vulcanisaeta</taxon>
    </lineage>
</organism>